<sequence>MIEDIRDPAWRAAVLDMISVVWEQSRYFMPQRETHGMNEGFAVMVHELLMVDLLRAGLLTDQEFSDYADINGKVLANSPDHLNQYLLFSLVWKSIKERWNKGQFGKEWEECRDVWKKQNWDTKAGLGQEKVLQVCQTHSDWRFIDEFITQEVVDELLCFDGEDINHVKPLVLKMMENFGRPLVHVKDGNFENKREWMLDHVYDGRDMDLEYLEKILQHGYTLWGRPVHLRTNVGDEQECTVFTHTGTSLKKEGGCKKGECVHINKPLMLLK</sequence>
<evidence type="ECO:0000313" key="3">
    <source>
        <dbReference type="EMBL" id="OGN09354.1"/>
    </source>
</evidence>
<protein>
    <submittedName>
        <fullName evidence="3">Uncharacterized protein</fullName>
    </submittedName>
</protein>
<organism evidence="3 4">
    <name type="scientific">Candidatus Yanofskybacteria bacterium RIFCSPHIGHO2_02_FULL_41_11</name>
    <dbReference type="NCBI Taxonomy" id="1802675"/>
    <lineage>
        <taxon>Bacteria</taxon>
        <taxon>Candidatus Yanofskyibacteriota</taxon>
    </lineage>
</organism>
<dbReference type="AlphaFoldDB" id="A0A1F8F866"/>
<dbReference type="Pfam" id="PF04293">
    <property type="entry name" value="SpoVR"/>
    <property type="match status" value="1"/>
</dbReference>
<dbReference type="Proteomes" id="UP000177167">
    <property type="component" value="Unassembled WGS sequence"/>
</dbReference>
<dbReference type="Pfam" id="PF24755">
    <property type="entry name" value="SpoVR_C"/>
    <property type="match status" value="1"/>
</dbReference>
<feature type="domain" description="SpoVR-like C-terminal" evidence="2">
    <location>
        <begin position="181"/>
        <end position="231"/>
    </location>
</feature>
<dbReference type="PANTHER" id="PTHR30029:SF2">
    <property type="entry name" value="STAGE V SPORULATION PROTEIN R"/>
    <property type="match status" value="1"/>
</dbReference>
<evidence type="ECO:0000259" key="1">
    <source>
        <dbReference type="Pfam" id="PF04293"/>
    </source>
</evidence>
<feature type="domain" description="SpoVR protein-like N-terminal" evidence="1">
    <location>
        <begin position="16"/>
        <end position="166"/>
    </location>
</feature>
<dbReference type="PANTHER" id="PTHR30029">
    <property type="entry name" value="STAGE V SPORULATION PROTEIN R"/>
    <property type="match status" value="1"/>
</dbReference>
<comment type="caution">
    <text evidence="3">The sequence shown here is derived from an EMBL/GenBank/DDBJ whole genome shotgun (WGS) entry which is preliminary data.</text>
</comment>
<gene>
    <name evidence="3" type="ORF">A3J46_04840</name>
</gene>
<dbReference type="InterPro" id="IPR007390">
    <property type="entry name" value="Spore_V_R"/>
</dbReference>
<proteinExistence type="predicted"/>
<dbReference type="InterPro" id="IPR056174">
    <property type="entry name" value="SpoVR_N"/>
</dbReference>
<name>A0A1F8F866_9BACT</name>
<dbReference type="InterPro" id="IPR057008">
    <property type="entry name" value="SpoVR-like_C"/>
</dbReference>
<evidence type="ECO:0000313" key="4">
    <source>
        <dbReference type="Proteomes" id="UP000177167"/>
    </source>
</evidence>
<evidence type="ECO:0000259" key="2">
    <source>
        <dbReference type="Pfam" id="PF24755"/>
    </source>
</evidence>
<reference evidence="3 4" key="1">
    <citation type="journal article" date="2016" name="Nat. Commun.">
        <title>Thousands of microbial genomes shed light on interconnected biogeochemical processes in an aquifer system.</title>
        <authorList>
            <person name="Anantharaman K."/>
            <person name="Brown C.T."/>
            <person name="Hug L.A."/>
            <person name="Sharon I."/>
            <person name="Castelle C.J."/>
            <person name="Probst A.J."/>
            <person name="Thomas B.C."/>
            <person name="Singh A."/>
            <person name="Wilkins M.J."/>
            <person name="Karaoz U."/>
            <person name="Brodie E.L."/>
            <person name="Williams K.H."/>
            <person name="Hubbard S.S."/>
            <person name="Banfield J.F."/>
        </authorList>
    </citation>
    <scope>NUCLEOTIDE SEQUENCE [LARGE SCALE GENOMIC DNA]</scope>
</reference>
<accession>A0A1F8F866</accession>
<dbReference type="EMBL" id="MGJP01000037">
    <property type="protein sequence ID" value="OGN09354.1"/>
    <property type="molecule type" value="Genomic_DNA"/>
</dbReference>